<sequence>MRSSYKIIKGSSIDESGVQNVVTIFKKHTVKKSENHESSPVNDYDNLIKTMMKGAAVDREKILSDAKIQAREIKEKAYAAASKKGYEDGEKKGHDEGFKNAYDEGYVKNIEKAQAEGKAIRDRADAVLRAAVEEKNRYLMEKEAEIKKFMINTVETILKREIKDKDSLNNMVFDALSQAKDSRTFIVKSREKYCSEFREQIGRWKEQLPFKGDIFVIPDESIEEGGVIIERDSGKVVLSVDIAMKKLKDIFSDVK</sequence>
<dbReference type="Proteomes" id="UP000237798">
    <property type="component" value="Unassembled WGS sequence"/>
</dbReference>
<keyword evidence="3" id="KW-0282">Flagellum</keyword>
<reference evidence="3 4" key="1">
    <citation type="submission" date="2018-03" db="EMBL/GenBank/DDBJ databases">
        <title>Genome sequence of Clostridium luticellarii DSM 29923.</title>
        <authorList>
            <person name="Poehlein A."/>
            <person name="Daniel R."/>
        </authorList>
    </citation>
    <scope>NUCLEOTIDE SEQUENCE [LARGE SCALE GENOMIC DNA]</scope>
    <source>
        <strain evidence="3 4">DSM 29923</strain>
    </source>
</reference>
<dbReference type="PANTHER" id="PTHR34982">
    <property type="entry name" value="YOP PROTEINS TRANSLOCATION PROTEIN L"/>
    <property type="match status" value="1"/>
</dbReference>
<keyword evidence="3" id="KW-0969">Cilium</keyword>
<proteinExistence type="predicted"/>
<keyword evidence="2" id="KW-0653">Protein transport</keyword>
<dbReference type="PANTHER" id="PTHR34982:SF1">
    <property type="entry name" value="FLAGELLAR ASSEMBLY PROTEIN FLIH"/>
    <property type="match status" value="1"/>
</dbReference>
<evidence type="ECO:0000313" key="3">
    <source>
        <dbReference type="EMBL" id="PRR86621.1"/>
    </source>
</evidence>
<dbReference type="AlphaFoldDB" id="A0A2T0BRW5"/>
<dbReference type="GO" id="GO:0015031">
    <property type="term" value="P:protein transport"/>
    <property type="evidence" value="ECO:0007669"/>
    <property type="project" value="UniProtKB-KW"/>
</dbReference>
<gene>
    <name evidence="3" type="ORF">CLLU_04220</name>
</gene>
<evidence type="ECO:0000256" key="2">
    <source>
        <dbReference type="ARBA" id="ARBA00022927"/>
    </source>
</evidence>
<dbReference type="InterPro" id="IPR051472">
    <property type="entry name" value="T3SS_Stator/FliH"/>
</dbReference>
<comment type="caution">
    <text evidence="3">The sequence shown here is derived from an EMBL/GenBank/DDBJ whole genome shotgun (WGS) entry which is preliminary data.</text>
</comment>
<keyword evidence="4" id="KW-1185">Reference proteome</keyword>
<name>A0A2T0BRW5_9CLOT</name>
<dbReference type="OrthoDB" id="2375163at2"/>
<evidence type="ECO:0000256" key="1">
    <source>
        <dbReference type="ARBA" id="ARBA00022448"/>
    </source>
</evidence>
<keyword evidence="1" id="KW-0813">Transport</keyword>
<protein>
    <submittedName>
        <fullName evidence="3">Flagellar assembly protein H</fullName>
    </submittedName>
</protein>
<organism evidence="3 4">
    <name type="scientific">Clostridium luticellarii</name>
    <dbReference type="NCBI Taxonomy" id="1691940"/>
    <lineage>
        <taxon>Bacteria</taxon>
        <taxon>Bacillati</taxon>
        <taxon>Bacillota</taxon>
        <taxon>Clostridia</taxon>
        <taxon>Eubacteriales</taxon>
        <taxon>Clostridiaceae</taxon>
        <taxon>Clostridium</taxon>
    </lineage>
</organism>
<dbReference type="EMBL" id="PVXP01000003">
    <property type="protein sequence ID" value="PRR86621.1"/>
    <property type="molecule type" value="Genomic_DNA"/>
</dbReference>
<dbReference type="RefSeq" id="WP_106007924.1">
    <property type="nucleotide sequence ID" value="NZ_PVXP01000003.1"/>
</dbReference>
<evidence type="ECO:0000313" key="4">
    <source>
        <dbReference type="Proteomes" id="UP000237798"/>
    </source>
</evidence>
<keyword evidence="3" id="KW-0966">Cell projection</keyword>
<dbReference type="GO" id="GO:0005829">
    <property type="term" value="C:cytosol"/>
    <property type="evidence" value="ECO:0007669"/>
    <property type="project" value="TreeGrafter"/>
</dbReference>
<accession>A0A2T0BRW5</accession>